<reference evidence="6" key="1">
    <citation type="journal article" date="2014" name="Front. Microbiol.">
        <title>High frequency of phylogenetically diverse reductive dehalogenase-homologous genes in deep subseafloor sedimentary metagenomes.</title>
        <authorList>
            <person name="Kawai M."/>
            <person name="Futagami T."/>
            <person name="Toyoda A."/>
            <person name="Takaki Y."/>
            <person name="Nishi S."/>
            <person name="Hori S."/>
            <person name="Arai W."/>
            <person name="Tsubouchi T."/>
            <person name="Morono Y."/>
            <person name="Uchiyama I."/>
            <person name="Ito T."/>
            <person name="Fujiyama A."/>
            <person name="Inagaki F."/>
            <person name="Takami H."/>
        </authorList>
    </citation>
    <scope>NUCLEOTIDE SEQUENCE</scope>
    <source>
        <strain evidence="6">Expedition CK06-06</strain>
    </source>
</reference>
<keyword evidence="2" id="KW-0238">DNA-binding</keyword>
<keyword evidence="3" id="KW-0233">DNA recombination</keyword>
<dbReference type="AlphaFoldDB" id="X1QCL0"/>
<dbReference type="GO" id="GO:0006310">
    <property type="term" value="P:DNA recombination"/>
    <property type="evidence" value="ECO:0007669"/>
    <property type="project" value="UniProtKB-KW"/>
</dbReference>
<dbReference type="PANTHER" id="PTHR30349:SF41">
    <property type="entry name" value="INTEGRASE_RECOMBINASE PROTEIN MJ0367-RELATED"/>
    <property type="match status" value="1"/>
</dbReference>
<dbReference type="InterPro" id="IPR004107">
    <property type="entry name" value="Integrase_SAM-like_N"/>
</dbReference>
<proteinExistence type="predicted"/>
<dbReference type="Gene3D" id="1.10.443.10">
    <property type="entry name" value="Intergrase catalytic core"/>
    <property type="match status" value="1"/>
</dbReference>
<evidence type="ECO:0000256" key="1">
    <source>
        <dbReference type="ARBA" id="ARBA00022908"/>
    </source>
</evidence>
<dbReference type="InterPro" id="IPR011010">
    <property type="entry name" value="DNA_brk_join_enz"/>
</dbReference>
<dbReference type="InterPro" id="IPR044068">
    <property type="entry name" value="CB"/>
</dbReference>
<keyword evidence="1" id="KW-0229">DNA integration</keyword>
<evidence type="ECO:0000256" key="3">
    <source>
        <dbReference type="ARBA" id="ARBA00023172"/>
    </source>
</evidence>
<dbReference type="Pfam" id="PF02899">
    <property type="entry name" value="Phage_int_SAM_1"/>
    <property type="match status" value="1"/>
</dbReference>
<dbReference type="Gene3D" id="1.10.150.130">
    <property type="match status" value="1"/>
</dbReference>
<evidence type="ECO:0000313" key="6">
    <source>
        <dbReference type="EMBL" id="GAI66237.1"/>
    </source>
</evidence>
<evidence type="ECO:0000259" key="4">
    <source>
        <dbReference type="PROSITE" id="PS51898"/>
    </source>
</evidence>
<feature type="domain" description="Core-binding (CB)" evidence="5">
    <location>
        <begin position="1"/>
        <end position="81"/>
    </location>
</feature>
<dbReference type="SUPFAM" id="SSF56349">
    <property type="entry name" value="DNA breaking-rejoining enzymes"/>
    <property type="match status" value="1"/>
</dbReference>
<name>X1QCL0_9ZZZZ</name>
<dbReference type="GO" id="GO:0015074">
    <property type="term" value="P:DNA integration"/>
    <property type="evidence" value="ECO:0007669"/>
    <property type="project" value="UniProtKB-KW"/>
</dbReference>
<dbReference type="GO" id="GO:0003677">
    <property type="term" value="F:DNA binding"/>
    <property type="evidence" value="ECO:0007669"/>
    <property type="project" value="UniProtKB-KW"/>
</dbReference>
<dbReference type="PANTHER" id="PTHR30349">
    <property type="entry name" value="PHAGE INTEGRASE-RELATED"/>
    <property type="match status" value="1"/>
</dbReference>
<evidence type="ECO:0000259" key="5">
    <source>
        <dbReference type="PROSITE" id="PS51900"/>
    </source>
</evidence>
<dbReference type="Pfam" id="PF00589">
    <property type="entry name" value="Phage_integrase"/>
    <property type="match status" value="1"/>
</dbReference>
<sequence length="276" mass="32100">MLQIDDFLARLNRKGTLNPASENTKKAYRNSLEQFGRFLNGRQPTQELAQEWIQQLLDKGRKPAAVASHGFALRRYFSDFLKQKDVVILLPTAESEGIPDYLEHYEIQKLLDTCQTPMETALVTILCDTGLRISELLALTNDDVDWEHGWIFAHREKTKKEGWIPISQQSLDALEKYLSWRHTKDKRLFPFEYYDVWLWLKKLSKRAGMGDRLHAHLFRHTAAALRRIAGQEITDIADLLGHKKLDTTRRYQNIKSVALKERLKPIFPEAKDKDNG</sequence>
<dbReference type="EMBL" id="BARW01003361">
    <property type="protein sequence ID" value="GAI66237.1"/>
    <property type="molecule type" value="Genomic_DNA"/>
</dbReference>
<evidence type="ECO:0008006" key="7">
    <source>
        <dbReference type="Google" id="ProtNLM"/>
    </source>
</evidence>
<gene>
    <name evidence="6" type="ORF">S12H4_08634</name>
</gene>
<dbReference type="PROSITE" id="PS51900">
    <property type="entry name" value="CB"/>
    <property type="match status" value="1"/>
</dbReference>
<dbReference type="PROSITE" id="PS51898">
    <property type="entry name" value="TYR_RECOMBINASE"/>
    <property type="match status" value="1"/>
</dbReference>
<dbReference type="InterPro" id="IPR010998">
    <property type="entry name" value="Integrase_recombinase_N"/>
</dbReference>
<dbReference type="InterPro" id="IPR002104">
    <property type="entry name" value="Integrase_catalytic"/>
</dbReference>
<dbReference type="CDD" id="cd00397">
    <property type="entry name" value="DNA_BRE_C"/>
    <property type="match status" value="1"/>
</dbReference>
<evidence type="ECO:0000256" key="2">
    <source>
        <dbReference type="ARBA" id="ARBA00023125"/>
    </source>
</evidence>
<dbReference type="InterPro" id="IPR013762">
    <property type="entry name" value="Integrase-like_cat_sf"/>
</dbReference>
<accession>X1QCL0</accession>
<organism evidence="6">
    <name type="scientific">marine sediment metagenome</name>
    <dbReference type="NCBI Taxonomy" id="412755"/>
    <lineage>
        <taxon>unclassified sequences</taxon>
        <taxon>metagenomes</taxon>
        <taxon>ecological metagenomes</taxon>
    </lineage>
</organism>
<dbReference type="InterPro" id="IPR050090">
    <property type="entry name" value="Tyrosine_recombinase_XerCD"/>
</dbReference>
<protein>
    <recommendedName>
        <fullName evidence="7">Tyr recombinase domain-containing protein</fullName>
    </recommendedName>
</protein>
<feature type="domain" description="Tyr recombinase" evidence="4">
    <location>
        <begin position="97"/>
        <end position="264"/>
    </location>
</feature>
<comment type="caution">
    <text evidence="6">The sequence shown here is derived from an EMBL/GenBank/DDBJ whole genome shotgun (WGS) entry which is preliminary data.</text>
</comment>